<organism evidence="6 7">
    <name type="scientific">Silurus meridionalis</name>
    <name type="common">Southern catfish</name>
    <name type="synonym">Silurus soldatovi meridionalis</name>
    <dbReference type="NCBI Taxonomy" id="175797"/>
    <lineage>
        <taxon>Eukaryota</taxon>
        <taxon>Metazoa</taxon>
        <taxon>Chordata</taxon>
        <taxon>Craniata</taxon>
        <taxon>Vertebrata</taxon>
        <taxon>Euteleostomi</taxon>
        <taxon>Actinopterygii</taxon>
        <taxon>Neopterygii</taxon>
        <taxon>Teleostei</taxon>
        <taxon>Ostariophysi</taxon>
        <taxon>Siluriformes</taxon>
        <taxon>Siluridae</taxon>
        <taxon>Silurus</taxon>
    </lineage>
</organism>
<evidence type="ECO:0000256" key="2">
    <source>
        <dbReference type="ARBA" id="ARBA00023054"/>
    </source>
</evidence>
<reference evidence="6" key="1">
    <citation type="submission" date="2020-08" db="EMBL/GenBank/DDBJ databases">
        <title>Chromosome-level assembly of Southern catfish (Silurus meridionalis) provides insights into visual adaptation to the nocturnal and benthic lifestyles.</title>
        <authorList>
            <person name="Zhang Y."/>
            <person name="Wang D."/>
            <person name="Peng Z."/>
        </authorList>
    </citation>
    <scope>NUCLEOTIDE SEQUENCE</scope>
    <source>
        <strain evidence="6">SWU-2019-XX</strain>
        <tissue evidence="6">Muscle</tissue>
    </source>
</reference>
<protein>
    <submittedName>
        <fullName evidence="6">Uncharacterized protein</fullName>
    </submittedName>
</protein>
<feature type="region of interest" description="Disordered" evidence="4">
    <location>
        <begin position="350"/>
        <end position="372"/>
    </location>
</feature>
<dbReference type="Pfam" id="PF09738">
    <property type="entry name" value="LRRFIP"/>
    <property type="match status" value="1"/>
</dbReference>
<feature type="signal peptide" evidence="5">
    <location>
        <begin position="1"/>
        <end position="27"/>
    </location>
</feature>
<evidence type="ECO:0000256" key="1">
    <source>
        <dbReference type="ARBA" id="ARBA00008275"/>
    </source>
</evidence>
<sequence length="372" mass="42175">MDYTNALGHGLARLLLQLPLLYTIIAATGVYCFADGDPEEPNAPAGPEDDQTVEDTEDQDIECVTAQTAYSILQAENDELKNALIQKEIYMAEAEEKEQKAMKYIATLEAKKLELSSQAKALRETVQEMGNLLIKEDLENDKLLTECEREREAQNVLQAENDKLKNTLIENRELLQVSMAEAEKKQQNAMESIAQLESENSTLAYQVKTLQATVQEMGSLLSEANIDNGKLLNECDEARELQNLLQVENDMLKKALIEKEELLKEFELERVAEKDEMKTLENNEELQKVCLMESKGKNKKAVEFIAQLGAKKSHLTNQLQTLQETMQDLCSLIYNANIDDLLTKECKREQKPHSKLQESFQDLQKGNETDPE</sequence>
<evidence type="ECO:0000256" key="4">
    <source>
        <dbReference type="SAM" id="MobiDB-lite"/>
    </source>
</evidence>
<keyword evidence="5" id="KW-0732">Signal</keyword>
<dbReference type="EMBL" id="JABFDY010000004">
    <property type="protein sequence ID" value="KAF7708128.1"/>
    <property type="molecule type" value="Genomic_DNA"/>
</dbReference>
<dbReference type="PANTHER" id="PTHR19212:SF0">
    <property type="entry name" value="LD07988P"/>
    <property type="match status" value="1"/>
</dbReference>
<dbReference type="Gene3D" id="1.20.5.4090">
    <property type="match status" value="3"/>
</dbReference>
<dbReference type="Proteomes" id="UP000606274">
    <property type="component" value="Unassembled WGS sequence"/>
</dbReference>
<accession>A0A8T0BM31</accession>
<dbReference type="PANTHER" id="PTHR19212">
    <property type="entry name" value="LEUCINE RICH REPEAT IN FLII INTERACTING PROTEIN"/>
    <property type="match status" value="1"/>
</dbReference>
<evidence type="ECO:0000313" key="6">
    <source>
        <dbReference type="EMBL" id="KAF7708128.1"/>
    </source>
</evidence>
<comment type="caution">
    <text evidence="6">The sequence shown here is derived from an EMBL/GenBank/DDBJ whole genome shotgun (WGS) entry which is preliminary data.</text>
</comment>
<feature type="coiled-coil region" evidence="3">
    <location>
        <begin position="73"/>
        <end position="325"/>
    </location>
</feature>
<evidence type="ECO:0000256" key="5">
    <source>
        <dbReference type="SAM" id="SignalP"/>
    </source>
</evidence>
<dbReference type="GO" id="GO:0006355">
    <property type="term" value="P:regulation of DNA-templated transcription"/>
    <property type="evidence" value="ECO:0007669"/>
    <property type="project" value="InterPro"/>
</dbReference>
<evidence type="ECO:0000256" key="3">
    <source>
        <dbReference type="SAM" id="Coils"/>
    </source>
</evidence>
<proteinExistence type="inferred from homology"/>
<evidence type="ECO:0000313" key="7">
    <source>
        <dbReference type="Proteomes" id="UP000606274"/>
    </source>
</evidence>
<keyword evidence="2 3" id="KW-0175">Coiled coil</keyword>
<keyword evidence="7" id="KW-1185">Reference proteome</keyword>
<name>A0A8T0BM31_SILME</name>
<dbReference type="InterPro" id="IPR019139">
    <property type="entry name" value="LRRFIP1/2"/>
</dbReference>
<comment type="similarity">
    <text evidence="1">Belongs to the LRRFIP family.</text>
</comment>
<feature type="chain" id="PRO_5035900995" evidence="5">
    <location>
        <begin position="28"/>
        <end position="372"/>
    </location>
</feature>
<gene>
    <name evidence="6" type="ORF">HF521_017185</name>
</gene>
<dbReference type="AlphaFoldDB" id="A0A8T0BM31"/>